<proteinExistence type="inferred from homology"/>
<dbReference type="CDD" id="cd00291">
    <property type="entry name" value="SirA_YedF_YeeD"/>
    <property type="match status" value="1"/>
</dbReference>
<sequence>MQADKELDVRGMSCPLPILKTKKSLADMVSGQVLRIISTDVGSMGDIQAFSKQTGHELISAAQEGSEYTFFLRKK</sequence>
<evidence type="ECO:0000259" key="2">
    <source>
        <dbReference type="PROSITE" id="PS01148"/>
    </source>
</evidence>
<dbReference type="PROSITE" id="PS01148">
    <property type="entry name" value="UPF0033"/>
    <property type="match status" value="1"/>
</dbReference>
<evidence type="ECO:0000313" key="3">
    <source>
        <dbReference type="EMBL" id="VAY86916.1"/>
    </source>
</evidence>
<protein>
    <submittedName>
        <fullName evidence="3">Sulfur carrier protein TusA</fullName>
    </submittedName>
</protein>
<accession>A0A3P3ZLZ2</accession>
<dbReference type="AlphaFoldDB" id="A0A3P3ZLZ2"/>
<reference evidence="3" key="1">
    <citation type="submission" date="2018-10" db="EMBL/GenBank/DDBJ databases">
        <authorList>
            <person name="Plewniak F."/>
        </authorList>
    </citation>
    <scope>NUCLEOTIDE SEQUENCE</scope>
</reference>
<dbReference type="InterPro" id="IPR001455">
    <property type="entry name" value="TusA-like"/>
</dbReference>
<dbReference type="SUPFAM" id="SSF64307">
    <property type="entry name" value="SirA-like"/>
    <property type="match status" value="1"/>
</dbReference>
<dbReference type="InterPro" id="IPR036868">
    <property type="entry name" value="TusA-like_sf"/>
</dbReference>
<dbReference type="PANTHER" id="PTHR33279">
    <property type="entry name" value="SULFUR CARRIER PROTEIN YEDF-RELATED"/>
    <property type="match status" value="1"/>
</dbReference>
<dbReference type="Pfam" id="PF01206">
    <property type="entry name" value="TusA"/>
    <property type="match status" value="1"/>
</dbReference>
<dbReference type="EMBL" id="UOYP01000059">
    <property type="protein sequence ID" value="VAY86916.1"/>
    <property type="molecule type" value="Genomic_DNA"/>
</dbReference>
<evidence type="ECO:0000256" key="1">
    <source>
        <dbReference type="ARBA" id="ARBA00008984"/>
    </source>
</evidence>
<comment type="similarity">
    <text evidence="1">Belongs to the sulfur carrier protein TusA family.</text>
</comment>
<organism evidence="3">
    <name type="scientific">mine drainage metagenome</name>
    <dbReference type="NCBI Taxonomy" id="410659"/>
    <lineage>
        <taxon>unclassified sequences</taxon>
        <taxon>metagenomes</taxon>
        <taxon>ecological metagenomes</taxon>
    </lineage>
</organism>
<gene>
    <name evidence="3" type="primary">tusA</name>
    <name evidence="3" type="ORF">CARN8_1510014</name>
</gene>
<feature type="domain" description="UPF0033" evidence="2">
    <location>
        <begin position="7"/>
        <end position="31"/>
    </location>
</feature>
<name>A0A3P3ZLZ2_9ZZZZ</name>
<dbReference type="Gene3D" id="3.30.110.40">
    <property type="entry name" value="TusA-like domain"/>
    <property type="match status" value="1"/>
</dbReference>
<dbReference type="PANTHER" id="PTHR33279:SF6">
    <property type="entry name" value="SULFUR CARRIER PROTEIN YEDF-RELATED"/>
    <property type="match status" value="1"/>
</dbReference>